<dbReference type="AlphaFoldDB" id="A0A931BTJ3"/>
<dbReference type="InterPro" id="IPR010323">
    <property type="entry name" value="DUF924"/>
</dbReference>
<protein>
    <submittedName>
        <fullName evidence="1">DUF924 family protein</fullName>
    </submittedName>
</protein>
<dbReference type="EMBL" id="JADQDO010000003">
    <property type="protein sequence ID" value="MBF9233545.1"/>
    <property type="molecule type" value="Genomic_DNA"/>
</dbReference>
<keyword evidence="2" id="KW-1185">Reference proteome</keyword>
<dbReference type="Gene3D" id="1.25.40.10">
    <property type="entry name" value="Tetratricopeptide repeat domain"/>
    <property type="match status" value="1"/>
</dbReference>
<dbReference type="Proteomes" id="UP000599312">
    <property type="component" value="Unassembled WGS sequence"/>
</dbReference>
<dbReference type="Gene3D" id="1.20.58.320">
    <property type="entry name" value="TPR-like"/>
    <property type="match status" value="1"/>
</dbReference>
<evidence type="ECO:0000313" key="2">
    <source>
        <dbReference type="Proteomes" id="UP000599312"/>
    </source>
</evidence>
<evidence type="ECO:0000313" key="1">
    <source>
        <dbReference type="EMBL" id="MBF9233545.1"/>
    </source>
</evidence>
<dbReference type="SUPFAM" id="SSF48452">
    <property type="entry name" value="TPR-like"/>
    <property type="match status" value="1"/>
</dbReference>
<organism evidence="1 2">
    <name type="scientific">Microvirga alba</name>
    <dbReference type="NCBI Taxonomy" id="2791025"/>
    <lineage>
        <taxon>Bacteria</taxon>
        <taxon>Pseudomonadati</taxon>
        <taxon>Pseudomonadota</taxon>
        <taxon>Alphaproteobacteria</taxon>
        <taxon>Hyphomicrobiales</taxon>
        <taxon>Methylobacteriaceae</taxon>
        <taxon>Microvirga</taxon>
    </lineage>
</organism>
<proteinExistence type="predicted"/>
<dbReference type="Pfam" id="PF06041">
    <property type="entry name" value="DUF924"/>
    <property type="match status" value="1"/>
</dbReference>
<name>A0A931BTJ3_9HYPH</name>
<dbReference type="RefSeq" id="WP_196271545.1">
    <property type="nucleotide sequence ID" value="NZ_JADQDO010000003.1"/>
</dbReference>
<accession>A0A931BTJ3</accession>
<reference evidence="1" key="1">
    <citation type="submission" date="2020-11" db="EMBL/GenBank/DDBJ databases">
        <authorList>
            <person name="Kim M.K."/>
        </authorList>
    </citation>
    <scope>NUCLEOTIDE SEQUENCE</scope>
    <source>
        <strain evidence="1">BT350</strain>
    </source>
</reference>
<sequence>MQRLATPDEVLAFWREAGPDKWFSKDDAFDQACRDHFLPTFEAAARGDLNEWEVAPDGALAVILLLDQFPRNMFRGTRNVYKTDPAALLAAERAIEKGYDMTAEPELRQFFYLPFMHSENLRHQERSVTLNEALGEPESVKYAHHHHDIVARFGRFPHRNGILERETTPDEEEFLKVSDFRG</sequence>
<comment type="caution">
    <text evidence="1">The sequence shown here is derived from an EMBL/GenBank/DDBJ whole genome shotgun (WGS) entry which is preliminary data.</text>
</comment>
<gene>
    <name evidence="1" type="ORF">I2H38_09165</name>
</gene>
<dbReference type="InterPro" id="IPR011990">
    <property type="entry name" value="TPR-like_helical_dom_sf"/>
</dbReference>